<dbReference type="Gene3D" id="3.10.310.10">
    <property type="entry name" value="Diaminopimelate Epimerase, Chain A, domain 1"/>
    <property type="match status" value="2"/>
</dbReference>
<sequence length="296" mass="32459">MSSAKSFKQVDVFSQTKFKGNPVAVFYDADDLTDSEMQQIARWTNLAETTFVLKPTTREASYRLRIFTVLGELPFAGHPTLGSCYALIELGLIQPNSAGLFVQECAAGLVEIKPIGSLTDLRNLELQFKLPYYRFEYLVDQTTQMSEIAKLLGVSHEKIITEPVLVDDGPRWLVVQLDDNESVIGLKPDFSYMVELSHKYNWSGISAFGKDQSSETEFELRNFCPGDLLEEDAACGSGAGSVGAYLGAHLKSGHTKLKLSQGRCIGRDATLNVSIENGGTDVFVRGAATTCIVGTY</sequence>
<name>A0A9P7V6F5_9ASCO</name>
<protein>
    <submittedName>
        <fullName evidence="2">Uncharacterized protein</fullName>
    </submittedName>
</protein>
<dbReference type="RefSeq" id="XP_043047780.1">
    <property type="nucleotide sequence ID" value="XM_043192725.1"/>
</dbReference>
<keyword evidence="3" id="KW-1185">Reference proteome</keyword>
<dbReference type="InterPro" id="IPR003719">
    <property type="entry name" value="Phenazine_PhzF-like"/>
</dbReference>
<feature type="active site" evidence="1">
    <location>
        <position position="48"/>
    </location>
</feature>
<evidence type="ECO:0000313" key="3">
    <source>
        <dbReference type="Proteomes" id="UP000790833"/>
    </source>
</evidence>
<dbReference type="Proteomes" id="UP000790833">
    <property type="component" value="Unassembled WGS sequence"/>
</dbReference>
<evidence type="ECO:0000256" key="1">
    <source>
        <dbReference type="PIRSR" id="PIRSR016184-1"/>
    </source>
</evidence>
<comment type="caution">
    <text evidence="2">The sequence shown here is derived from an EMBL/GenBank/DDBJ whole genome shotgun (WGS) entry which is preliminary data.</text>
</comment>
<dbReference type="AlphaFoldDB" id="A0A9P7V6F5"/>
<reference evidence="2" key="1">
    <citation type="submission" date="2021-03" db="EMBL/GenBank/DDBJ databases">
        <authorList>
            <person name="Palmer J.M."/>
        </authorList>
    </citation>
    <scope>NUCLEOTIDE SEQUENCE</scope>
    <source>
        <strain evidence="2">ARV_011</strain>
    </source>
</reference>
<gene>
    <name evidence="2" type="ORF">KQ657_001948</name>
</gene>
<accession>A0A9P7V6F5</accession>
<dbReference type="PANTHER" id="PTHR13774:SF32">
    <property type="entry name" value="ANTISENSE-ENHANCING SEQUENCE 1"/>
    <property type="match status" value="1"/>
</dbReference>
<dbReference type="SUPFAM" id="SSF54506">
    <property type="entry name" value="Diaminopimelate epimerase-like"/>
    <property type="match status" value="1"/>
</dbReference>
<dbReference type="OrthoDB" id="75169at2759"/>
<organism evidence="2 3">
    <name type="scientific">Scheffersomyces spartinae</name>
    <dbReference type="NCBI Taxonomy" id="45513"/>
    <lineage>
        <taxon>Eukaryota</taxon>
        <taxon>Fungi</taxon>
        <taxon>Dikarya</taxon>
        <taxon>Ascomycota</taxon>
        <taxon>Saccharomycotina</taxon>
        <taxon>Pichiomycetes</taxon>
        <taxon>Debaryomycetaceae</taxon>
        <taxon>Scheffersomyces</taxon>
    </lineage>
</organism>
<dbReference type="GO" id="GO:0016853">
    <property type="term" value="F:isomerase activity"/>
    <property type="evidence" value="ECO:0007669"/>
    <property type="project" value="TreeGrafter"/>
</dbReference>
<dbReference type="GeneID" id="66115322"/>
<dbReference type="GO" id="GO:0005737">
    <property type="term" value="C:cytoplasm"/>
    <property type="evidence" value="ECO:0007669"/>
    <property type="project" value="TreeGrafter"/>
</dbReference>
<dbReference type="EMBL" id="JAHMUF010000019">
    <property type="protein sequence ID" value="KAG7192230.1"/>
    <property type="molecule type" value="Genomic_DNA"/>
</dbReference>
<dbReference type="NCBIfam" id="TIGR00654">
    <property type="entry name" value="PhzF_family"/>
    <property type="match status" value="1"/>
</dbReference>
<dbReference type="PANTHER" id="PTHR13774">
    <property type="entry name" value="PHENAZINE BIOSYNTHESIS PROTEIN"/>
    <property type="match status" value="1"/>
</dbReference>
<dbReference type="Pfam" id="PF02567">
    <property type="entry name" value="PhzC-PhzF"/>
    <property type="match status" value="1"/>
</dbReference>
<dbReference type="PIRSF" id="PIRSF016184">
    <property type="entry name" value="PhzC_PhzF"/>
    <property type="match status" value="1"/>
</dbReference>
<proteinExistence type="predicted"/>
<evidence type="ECO:0000313" key="2">
    <source>
        <dbReference type="EMBL" id="KAG7192230.1"/>
    </source>
</evidence>